<dbReference type="Proteomes" id="UP000005510">
    <property type="component" value="Unassembled WGS sequence"/>
</dbReference>
<reference evidence="1 2" key="1">
    <citation type="submission" date="2008-10" db="EMBL/GenBank/DDBJ databases">
        <title>Draft genome sequence of Parabacteroides johnsonii (DSM 18315).</title>
        <authorList>
            <person name="Sudarsanam P."/>
            <person name="Ley R."/>
            <person name="Guruge J."/>
            <person name="Turnbaugh P.J."/>
            <person name="Mahowald M."/>
            <person name="Liep D."/>
            <person name="Gordon J."/>
        </authorList>
    </citation>
    <scope>NUCLEOTIDE SEQUENCE [LARGE SCALE GENOMIC DNA]</scope>
    <source>
        <strain evidence="1 2">DSM 18315</strain>
    </source>
</reference>
<reference evidence="1 2" key="2">
    <citation type="submission" date="2008-10" db="EMBL/GenBank/DDBJ databases">
        <authorList>
            <person name="Fulton L."/>
            <person name="Clifton S."/>
            <person name="Fulton B."/>
            <person name="Xu J."/>
            <person name="Minx P."/>
            <person name="Pepin K.H."/>
            <person name="Johnson M."/>
            <person name="Bhonagiri V."/>
            <person name="Nash W.E."/>
            <person name="Mardis E.R."/>
            <person name="Wilson R.K."/>
        </authorList>
    </citation>
    <scope>NUCLEOTIDE SEQUENCE [LARGE SCALE GENOMIC DNA]</scope>
    <source>
        <strain evidence="1 2">DSM 18315</strain>
    </source>
</reference>
<evidence type="ECO:0000313" key="1">
    <source>
        <dbReference type="EMBL" id="EEC95842.1"/>
    </source>
</evidence>
<comment type="caution">
    <text evidence="1">The sequence shown here is derived from an EMBL/GenBank/DDBJ whole genome shotgun (WGS) entry which is preliminary data.</text>
</comment>
<protein>
    <submittedName>
        <fullName evidence="1">Uncharacterized protein</fullName>
    </submittedName>
</protein>
<evidence type="ECO:0000313" key="2">
    <source>
        <dbReference type="Proteomes" id="UP000005510"/>
    </source>
</evidence>
<accession>B7BCH2</accession>
<dbReference type="STRING" id="537006.PRABACTJOHN_02740"/>
<dbReference type="EMBL" id="ABYH01000302">
    <property type="protein sequence ID" value="EEC95842.1"/>
    <property type="molecule type" value="Genomic_DNA"/>
</dbReference>
<organism evidence="1 2">
    <name type="scientific">Parabacteroides johnsonii DSM 18315</name>
    <dbReference type="NCBI Taxonomy" id="537006"/>
    <lineage>
        <taxon>Bacteria</taxon>
        <taxon>Pseudomonadati</taxon>
        <taxon>Bacteroidota</taxon>
        <taxon>Bacteroidia</taxon>
        <taxon>Bacteroidales</taxon>
        <taxon>Tannerellaceae</taxon>
        <taxon>Parabacteroides</taxon>
    </lineage>
</organism>
<dbReference type="AlphaFoldDB" id="B7BCH2"/>
<name>B7BCH2_9BACT</name>
<sequence length="44" mass="5168">MVHCQLFCAKVVRIELKIVTLARLLYKIELRSIKEYSATMTKNI</sequence>
<gene>
    <name evidence="1" type="ORF">PRABACTJOHN_02740</name>
</gene>
<dbReference type="HOGENOM" id="CLU_3219677_0_0_10"/>
<proteinExistence type="predicted"/>